<dbReference type="InterPro" id="IPR000914">
    <property type="entry name" value="SBP_5_dom"/>
</dbReference>
<feature type="domain" description="Solute-binding protein family 5" evidence="2">
    <location>
        <begin position="164"/>
        <end position="306"/>
    </location>
</feature>
<feature type="domain" description="Transcriptional regulator SgrR N-terminal HTH" evidence="3">
    <location>
        <begin position="5"/>
        <end position="118"/>
    </location>
</feature>
<evidence type="ECO:0000259" key="2">
    <source>
        <dbReference type="Pfam" id="PF00496"/>
    </source>
</evidence>
<gene>
    <name evidence="4" type="primary">sgrR</name>
    <name evidence="4" type="ORF">VHP8226_03337</name>
</gene>
<dbReference type="CDD" id="cd08507">
    <property type="entry name" value="PBP2_SgrR_like"/>
    <property type="match status" value="1"/>
</dbReference>
<proteinExistence type="predicted"/>
<organism evidence="4 5">
    <name type="scientific">Vibrio hippocampi</name>
    <dbReference type="NCBI Taxonomy" id="654686"/>
    <lineage>
        <taxon>Bacteria</taxon>
        <taxon>Pseudomonadati</taxon>
        <taxon>Pseudomonadota</taxon>
        <taxon>Gammaproteobacteria</taxon>
        <taxon>Vibrionales</taxon>
        <taxon>Vibrionaceae</taxon>
        <taxon>Vibrio</taxon>
    </lineage>
</organism>
<comment type="caution">
    <text evidence="4">The sequence shown here is derived from an EMBL/GenBank/DDBJ whole genome shotgun (WGS) entry which is preliminary data.</text>
</comment>
<dbReference type="PANTHER" id="PTHR30290:SF72">
    <property type="entry name" value="HTH-TYPE TRANSCRIPTIONAL REGULATOR SGRR"/>
    <property type="match status" value="1"/>
</dbReference>
<dbReference type="Pfam" id="PF00496">
    <property type="entry name" value="SBP_bac_5"/>
    <property type="match status" value="1"/>
</dbReference>
<accession>A0ABM8ZMR0</accession>
<sequence length="573" mass="65600">MSSPRLRKQFETLFEHFGGNNAQTQLDDITDILFCTRRNARIVLNKLEEEDWIEWHPAAGRGKQSQLIFKRNRQDVSETLAKQYIEEGRIDQALQVLDKDTNKLSQVIQGYLGISQSEGKQVIRLPYYRALSMLNPSKPMRRSEIHIARQVFSGLTKLDENDQLLPDLAHHWQAIAPNHWRFYIRPGVRFHNGEPLTEAHIVESILSLKQTALFSHLQHVMTPSPWVVDVIFSSDDHHAPLMFAENIAKILPPESMRDENFDRMPIGTGPYRVVKNDDKKLVLSAFSGYFGYQPLLDTVEVWVADNAYSSLVFPSLTDPISGAREQLHDDIDLDPGCTYLMLNRSTGIAANDEWAHYLCQKLNSLAIFRILPDSTIHEMGMVPAHGLKPGWYHQTPELNREVKLPPSKDKQIRIAYYQQHPTFPEIAKCIDTLLAEDSVSVKLVPYSEQSPSAEQIDIWIHPMSIATQKEEALVAWLLGHSQIETLSNPEHFAKWRELVDSWRQQADGQFSAQSLSKSLIQHQQLIPMFHCWMGISKDHCGSLQNAKCNALGWFDFAKVWIKPEQVQESVSDQ</sequence>
<dbReference type="Pfam" id="PF12793">
    <property type="entry name" value="SgrR_N"/>
    <property type="match status" value="1"/>
</dbReference>
<dbReference type="EMBL" id="CAKLCM010000003">
    <property type="protein sequence ID" value="CAH0529582.1"/>
    <property type="molecule type" value="Genomic_DNA"/>
</dbReference>
<dbReference type="Gene3D" id="3.40.190.10">
    <property type="entry name" value="Periplasmic binding protein-like II"/>
    <property type="match status" value="1"/>
</dbReference>
<dbReference type="InterPro" id="IPR025370">
    <property type="entry name" value="SgrR_HTH_N"/>
</dbReference>
<name>A0ABM8ZMR0_9VIBR</name>
<dbReference type="RefSeq" id="WP_237486168.1">
    <property type="nucleotide sequence ID" value="NZ_CAKLCM010000003.1"/>
</dbReference>
<reference evidence="4" key="1">
    <citation type="submission" date="2021-12" db="EMBL/GenBank/DDBJ databases">
        <authorList>
            <person name="Rodrigo-Torres L."/>
            <person name="Arahal R. D."/>
            <person name="Lucena T."/>
        </authorList>
    </citation>
    <scope>NUCLEOTIDE SEQUENCE</scope>
    <source>
        <strain evidence="4">CECT 8226</strain>
    </source>
</reference>
<evidence type="ECO:0000256" key="1">
    <source>
        <dbReference type="ARBA" id="ARBA00023125"/>
    </source>
</evidence>
<evidence type="ECO:0000313" key="4">
    <source>
        <dbReference type="EMBL" id="CAH0529582.1"/>
    </source>
</evidence>
<dbReference type="SUPFAM" id="SSF53850">
    <property type="entry name" value="Periplasmic binding protein-like II"/>
    <property type="match status" value="1"/>
</dbReference>
<evidence type="ECO:0000313" key="5">
    <source>
        <dbReference type="Proteomes" id="UP000838160"/>
    </source>
</evidence>
<keyword evidence="5" id="KW-1185">Reference proteome</keyword>
<keyword evidence="1" id="KW-0238">DNA-binding</keyword>
<dbReference type="InterPro" id="IPR039424">
    <property type="entry name" value="SBP_5"/>
</dbReference>
<evidence type="ECO:0000259" key="3">
    <source>
        <dbReference type="Pfam" id="PF12793"/>
    </source>
</evidence>
<dbReference type="Proteomes" id="UP000838160">
    <property type="component" value="Unassembled WGS sequence"/>
</dbReference>
<protein>
    <submittedName>
        <fullName evidence="4">HTH-type transcriptional regulator SgrR</fullName>
    </submittedName>
</protein>
<dbReference type="PANTHER" id="PTHR30290">
    <property type="entry name" value="PERIPLASMIC BINDING COMPONENT OF ABC TRANSPORTER"/>
    <property type="match status" value="1"/>
</dbReference>